<name>A0A939LNU9_9CELL</name>
<dbReference type="InterPro" id="IPR011055">
    <property type="entry name" value="Dup_hybrid_motif"/>
</dbReference>
<feature type="transmembrane region" description="Helical" evidence="2">
    <location>
        <begin position="12"/>
        <end position="37"/>
    </location>
</feature>
<dbReference type="PANTHER" id="PTHR21666:SF270">
    <property type="entry name" value="MUREIN HYDROLASE ACTIVATOR ENVC"/>
    <property type="match status" value="1"/>
</dbReference>
<comment type="caution">
    <text evidence="4">The sequence shown here is derived from an EMBL/GenBank/DDBJ whole genome shotgun (WGS) entry which is preliminary data.</text>
</comment>
<reference evidence="4" key="1">
    <citation type="submission" date="2021-03" db="EMBL/GenBank/DDBJ databases">
        <title>Actinotalea soli sp. nov., isolated from soil.</title>
        <authorList>
            <person name="Ping W."/>
            <person name="Zhang J."/>
        </authorList>
    </citation>
    <scope>NUCLEOTIDE SEQUENCE</scope>
    <source>
        <strain evidence="4">BY-33</strain>
    </source>
</reference>
<evidence type="ECO:0000313" key="5">
    <source>
        <dbReference type="Proteomes" id="UP000664209"/>
    </source>
</evidence>
<gene>
    <name evidence="4" type="ORF">J4G33_08965</name>
</gene>
<dbReference type="InterPro" id="IPR050570">
    <property type="entry name" value="Cell_wall_metabolism_enzyme"/>
</dbReference>
<dbReference type="Pfam" id="PF01551">
    <property type="entry name" value="Peptidase_M23"/>
    <property type="match status" value="1"/>
</dbReference>
<feature type="transmembrane region" description="Helical" evidence="2">
    <location>
        <begin position="43"/>
        <end position="62"/>
    </location>
</feature>
<feature type="region of interest" description="Disordered" evidence="1">
    <location>
        <begin position="256"/>
        <end position="286"/>
    </location>
</feature>
<keyword evidence="2" id="KW-0812">Transmembrane</keyword>
<dbReference type="InterPro" id="IPR016047">
    <property type="entry name" value="M23ase_b-sheet_dom"/>
</dbReference>
<dbReference type="CDD" id="cd12797">
    <property type="entry name" value="M23_peptidase"/>
    <property type="match status" value="1"/>
</dbReference>
<dbReference type="Proteomes" id="UP000664209">
    <property type="component" value="Unassembled WGS sequence"/>
</dbReference>
<evidence type="ECO:0000256" key="2">
    <source>
        <dbReference type="SAM" id="Phobius"/>
    </source>
</evidence>
<keyword evidence="5" id="KW-1185">Reference proteome</keyword>
<organism evidence="4 5">
    <name type="scientific">Actinotalea soli</name>
    <dbReference type="NCBI Taxonomy" id="2819234"/>
    <lineage>
        <taxon>Bacteria</taxon>
        <taxon>Bacillati</taxon>
        <taxon>Actinomycetota</taxon>
        <taxon>Actinomycetes</taxon>
        <taxon>Micrococcales</taxon>
        <taxon>Cellulomonadaceae</taxon>
        <taxon>Actinotalea</taxon>
    </lineage>
</organism>
<evidence type="ECO:0000259" key="3">
    <source>
        <dbReference type="Pfam" id="PF01551"/>
    </source>
</evidence>
<accession>A0A939LNU9</accession>
<evidence type="ECO:0000313" key="4">
    <source>
        <dbReference type="EMBL" id="MBO1751932.1"/>
    </source>
</evidence>
<dbReference type="EMBL" id="JAGEMK010000003">
    <property type="protein sequence ID" value="MBO1751932.1"/>
    <property type="molecule type" value="Genomic_DNA"/>
</dbReference>
<dbReference type="Gene3D" id="2.70.70.10">
    <property type="entry name" value="Glucose Permease (Domain IIA)"/>
    <property type="match status" value="1"/>
</dbReference>
<dbReference type="GO" id="GO:0004222">
    <property type="term" value="F:metalloendopeptidase activity"/>
    <property type="evidence" value="ECO:0007669"/>
    <property type="project" value="TreeGrafter"/>
</dbReference>
<dbReference type="PANTHER" id="PTHR21666">
    <property type="entry name" value="PEPTIDASE-RELATED"/>
    <property type="match status" value="1"/>
</dbReference>
<dbReference type="RefSeq" id="WP_208055575.1">
    <property type="nucleotide sequence ID" value="NZ_JAGEMK010000003.1"/>
</dbReference>
<keyword evidence="2" id="KW-0472">Membrane</keyword>
<protein>
    <submittedName>
        <fullName evidence="4">M23 family metallopeptidase</fullName>
    </submittedName>
</protein>
<feature type="domain" description="M23ase beta-sheet core" evidence="3">
    <location>
        <begin position="166"/>
        <end position="239"/>
    </location>
</feature>
<proteinExistence type="predicted"/>
<sequence length="286" mass="30383">MSAAHVSIPRHARLATVAMNPVLMVLGLVAVVAGPFLDVPWAPLLPLAGVLLIALYLAATFLPRRLEVPVLLLDSPVQGPWEALNSPTTKTPSHGTHGYGQTYAVDLVHTPADPSRPTFGQGPAMRPPTDYPAFDRPVHAVADAVVARTSDRYRDHRSRSSWLAVVFMMAEGMVRELGGPGPVLGNHVVLRLADGTHAVYAHLRRGSLEVSTGQEVRAGQVIARCGNSGNSSEPHLHVQRCDAARVSRAVGLPWAVRGGRPDGTDGLPADGEVLDGRPADPQATRP</sequence>
<dbReference type="SUPFAM" id="SSF51261">
    <property type="entry name" value="Duplicated hybrid motif"/>
    <property type="match status" value="1"/>
</dbReference>
<dbReference type="AlphaFoldDB" id="A0A939LNU9"/>
<keyword evidence="2" id="KW-1133">Transmembrane helix</keyword>
<evidence type="ECO:0000256" key="1">
    <source>
        <dbReference type="SAM" id="MobiDB-lite"/>
    </source>
</evidence>